<protein>
    <recommendedName>
        <fullName evidence="2">FtsX extracellular domain-containing protein</fullName>
    </recommendedName>
</protein>
<reference evidence="3 4" key="1">
    <citation type="submission" date="2015-12" db="EMBL/GenBank/DDBJ databases">
        <title>Amycolatopsis regifaucium genome sequencing and assembly.</title>
        <authorList>
            <person name="Mayilraj S."/>
        </authorList>
    </citation>
    <scope>NUCLEOTIDE SEQUENCE [LARGE SCALE GENOMIC DNA]</scope>
    <source>
        <strain evidence="3 4">GY080</strain>
    </source>
</reference>
<evidence type="ECO:0000256" key="1">
    <source>
        <dbReference type="SAM" id="Phobius"/>
    </source>
</evidence>
<feature type="domain" description="FtsX extracellular" evidence="2">
    <location>
        <begin position="83"/>
        <end position="157"/>
    </location>
</feature>
<dbReference type="InterPro" id="IPR040690">
    <property type="entry name" value="FtsX_ECD"/>
</dbReference>
<evidence type="ECO:0000313" key="3">
    <source>
        <dbReference type="EMBL" id="KZB80596.1"/>
    </source>
</evidence>
<dbReference type="Proteomes" id="UP000076321">
    <property type="component" value="Unassembled WGS sequence"/>
</dbReference>
<feature type="transmembrane region" description="Helical" evidence="1">
    <location>
        <begin position="17"/>
        <end position="41"/>
    </location>
</feature>
<evidence type="ECO:0000313" key="4">
    <source>
        <dbReference type="Proteomes" id="UP000076321"/>
    </source>
</evidence>
<organism evidence="3 4">
    <name type="scientific">Amycolatopsis regifaucium</name>
    <dbReference type="NCBI Taxonomy" id="546365"/>
    <lineage>
        <taxon>Bacteria</taxon>
        <taxon>Bacillati</taxon>
        <taxon>Actinomycetota</taxon>
        <taxon>Actinomycetes</taxon>
        <taxon>Pseudonocardiales</taxon>
        <taxon>Pseudonocardiaceae</taxon>
        <taxon>Amycolatopsis</taxon>
    </lineage>
</organism>
<evidence type="ECO:0000259" key="2">
    <source>
        <dbReference type="Pfam" id="PF18075"/>
    </source>
</evidence>
<dbReference type="Pfam" id="PF18075">
    <property type="entry name" value="FtsX_ECD"/>
    <property type="match status" value="1"/>
</dbReference>
<dbReference type="Gene3D" id="3.30.70.3040">
    <property type="match status" value="1"/>
</dbReference>
<keyword evidence="1" id="KW-0472">Membrane</keyword>
<proteinExistence type="predicted"/>
<dbReference type="OrthoDB" id="3637870at2"/>
<dbReference type="AlphaFoldDB" id="A0A154M7S8"/>
<sequence>MIVPVEEPQRKPWVPRWLFWVIGVAAVLIAGAVATTAIVMFDRFGTKIAPPSSSAVALPRDAEPVPLGGRELCGKRLMISAETDEAMRAIAQALREEPKARRVLTETKKESYERFKKLFANDPELVRLTRPEVLPAVVHLLPVAGTDFPALADELRRRFPEAQKVDVLDPAAIAAEMTVTPPPCPPEGER</sequence>
<dbReference type="RefSeq" id="WP_061988709.1">
    <property type="nucleotide sequence ID" value="NZ_LOBU02000054.1"/>
</dbReference>
<name>A0A154M7S8_9PSEU</name>
<keyword evidence="1" id="KW-0812">Transmembrane</keyword>
<gene>
    <name evidence="3" type="ORF">AVL48_11490</name>
</gene>
<dbReference type="EMBL" id="LQCI01000045">
    <property type="protein sequence ID" value="KZB80596.1"/>
    <property type="molecule type" value="Genomic_DNA"/>
</dbReference>
<comment type="caution">
    <text evidence="3">The sequence shown here is derived from an EMBL/GenBank/DDBJ whole genome shotgun (WGS) entry which is preliminary data.</text>
</comment>
<keyword evidence="1" id="KW-1133">Transmembrane helix</keyword>
<accession>A0A154M7S8</accession>